<evidence type="ECO:0000259" key="3">
    <source>
        <dbReference type="Pfam" id="PF09851"/>
    </source>
</evidence>
<evidence type="ECO:0000256" key="1">
    <source>
        <dbReference type="SAM" id="Phobius"/>
    </source>
</evidence>
<keyword evidence="1" id="KW-1133">Transmembrane helix</keyword>
<comment type="caution">
    <text evidence="4">The sequence shown here is derived from an EMBL/GenBank/DDBJ whole genome shotgun (WGS) entry which is preliminary data.</text>
</comment>
<feature type="domain" description="SHOCT" evidence="3">
    <location>
        <begin position="72"/>
        <end position="98"/>
    </location>
</feature>
<reference evidence="4 5" key="1">
    <citation type="submission" date="2022-10" db="EMBL/GenBank/DDBJ databases">
        <title>Defluviimonas sp. nov., isolated from ocean surface water.</title>
        <authorList>
            <person name="He W."/>
            <person name="Wang L."/>
            <person name="Zhang D.-F."/>
        </authorList>
    </citation>
    <scope>NUCLEOTIDE SEQUENCE [LARGE SCALE GENOMIC DNA]</scope>
    <source>
        <strain evidence="4 5">WL0002</strain>
    </source>
</reference>
<accession>A0ABT2ZCA2</accession>
<feature type="signal peptide" evidence="2">
    <location>
        <begin position="1"/>
        <end position="17"/>
    </location>
</feature>
<evidence type="ECO:0000256" key="2">
    <source>
        <dbReference type="SAM" id="SignalP"/>
    </source>
</evidence>
<proteinExistence type="predicted"/>
<dbReference type="Pfam" id="PF09851">
    <property type="entry name" value="SHOCT"/>
    <property type="match status" value="1"/>
</dbReference>
<dbReference type="EMBL" id="JAOWKY010000001">
    <property type="protein sequence ID" value="MCV2868734.1"/>
    <property type="molecule type" value="Genomic_DNA"/>
</dbReference>
<keyword evidence="1" id="KW-0812">Transmembrane</keyword>
<protein>
    <submittedName>
        <fullName evidence="4">SHOCT domain-containing protein</fullName>
    </submittedName>
</protein>
<feature type="transmembrane region" description="Helical" evidence="1">
    <location>
        <begin position="41"/>
        <end position="58"/>
    </location>
</feature>
<gene>
    <name evidence="4" type="ORF">OEW28_08855</name>
</gene>
<dbReference type="Proteomes" id="UP001652542">
    <property type="component" value="Unassembled WGS sequence"/>
</dbReference>
<dbReference type="RefSeq" id="WP_263734328.1">
    <property type="nucleotide sequence ID" value="NZ_JAOWKY010000001.1"/>
</dbReference>
<evidence type="ECO:0000313" key="5">
    <source>
        <dbReference type="Proteomes" id="UP001652542"/>
    </source>
</evidence>
<dbReference type="InterPro" id="IPR018649">
    <property type="entry name" value="SHOCT"/>
</dbReference>
<sequence length="100" mass="10924">MFRLALLSALLAMPAFADPGEYGHMMDWGYGYGFGMMFGPVIWIIVLGLVVVGVVWVFRQHDSGFKAGGKPDALSELDMRLAKGDIDPEDYAARKKLLGG</sequence>
<keyword evidence="2" id="KW-0732">Signal</keyword>
<keyword evidence="5" id="KW-1185">Reference proteome</keyword>
<keyword evidence="1" id="KW-0472">Membrane</keyword>
<evidence type="ECO:0000313" key="4">
    <source>
        <dbReference type="EMBL" id="MCV2868734.1"/>
    </source>
</evidence>
<name>A0ABT2ZCA2_9RHOB</name>
<organism evidence="4 5">
    <name type="scientific">Albidovulum marisflavi</name>
    <dbReference type="NCBI Taxonomy" id="2984159"/>
    <lineage>
        <taxon>Bacteria</taxon>
        <taxon>Pseudomonadati</taxon>
        <taxon>Pseudomonadota</taxon>
        <taxon>Alphaproteobacteria</taxon>
        <taxon>Rhodobacterales</taxon>
        <taxon>Paracoccaceae</taxon>
        <taxon>Albidovulum</taxon>
    </lineage>
</organism>
<feature type="chain" id="PRO_5046821640" evidence="2">
    <location>
        <begin position="18"/>
        <end position="100"/>
    </location>
</feature>